<gene>
    <name evidence="6" type="ORF">DI526_08375</name>
</gene>
<protein>
    <submittedName>
        <fullName evidence="6">LysR family transcriptional regulator</fullName>
    </submittedName>
</protein>
<reference evidence="6 7" key="1">
    <citation type="submission" date="2017-08" db="EMBL/GenBank/DDBJ databases">
        <title>Infants hospitalized years apart are colonized by the same room-sourced microbial strains.</title>
        <authorList>
            <person name="Brooks B."/>
            <person name="Olm M.R."/>
            <person name="Firek B.A."/>
            <person name="Baker R."/>
            <person name="Thomas B.C."/>
            <person name="Morowitz M.J."/>
            <person name="Banfield J.F."/>
        </authorList>
    </citation>
    <scope>NUCLEOTIDE SEQUENCE [LARGE SCALE GENOMIC DNA]</scope>
    <source>
        <strain evidence="6">S2_003_000_R2_4</strain>
    </source>
</reference>
<proteinExistence type="inferred from homology"/>
<dbReference type="PANTHER" id="PTHR30537:SF74">
    <property type="entry name" value="HTH-TYPE TRANSCRIPTIONAL REGULATOR TRPI"/>
    <property type="match status" value="1"/>
</dbReference>
<evidence type="ECO:0000256" key="2">
    <source>
        <dbReference type="ARBA" id="ARBA00023015"/>
    </source>
</evidence>
<dbReference type="PANTHER" id="PTHR30537">
    <property type="entry name" value="HTH-TYPE TRANSCRIPTIONAL REGULATOR"/>
    <property type="match status" value="1"/>
</dbReference>
<dbReference type="RefSeq" id="WP_304276501.1">
    <property type="nucleotide sequence ID" value="NZ_QFQZ01000019.1"/>
</dbReference>
<dbReference type="AlphaFoldDB" id="A0A2W5V8Y4"/>
<organism evidence="6 7">
    <name type="scientific">Caulobacter segnis</name>
    <dbReference type="NCBI Taxonomy" id="88688"/>
    <lineage>
        <taxon>Bacteria</taxon>
        <taxon>Pseudomonadati</taxon>
        <taxon>Pseudomonadota</taxon>
        <taxon>Alphaproteobacteria</taxon>
        <taxon>Caulobacterales</taxon>
        <taxon>Caulobacteraceae</taxon>
        <taxon>Caulobacter</taxon>
    </lineage>
</organism>
<evidence type="ECO:0000313" key="7">
    <source>
        <dbReference type="Proteomes" id="UP000249393"/>
    </source>
</evidence>
<keyword evidence="4" id="KW-0804">Transcription</keyword>
<keyword evidence="3" id="KW-0238">DNA-binding</keyword>
<dbReference type="Gene3D" id="1.10.10.10">
    <property type="entry name" value="Winged helix-like DNA-binding domain superfamily/Winged helix DNA-binding domain"/>
    <property type="match status" value="1"/>
</dbReference>
<dbReference type="Pfam" id="PF00126">
    <property type="entry name" value="HTH_1"/>
    <property type="match status" value="1"/>
</dbReference>
<evidence type="ECO:0000256" key="3">
    <source>
        <dbReference type="ARBA" id="ARBA00023125"/>
    </source>
</evidence>
<dbReference type="PROSITE" id="PS50931">
    <property type="entry name" value="HTH_LYSR"/>
    <property type="match status" value="1"/>
</dbReference>
<name>A0A2W5V8Y4_9CAUL</name>
<dbReference type="InterPro" id="IPR000847">
    <property type="entry name" value="LysR_HTH_N"/>
</dbReference>
<dbReference type="InterPro" id="IPR058163">
    <property type="entry name" value="LysR-type_TF_proteobact-type"/>
</dbReference>
<dbReference type="Gene3D" id="3.40.190.10">
    <property type="entry name" value="Periplasmic binding protein-like II"/>
    <property type="match status" value="2"/>
</dbReference>
<comment type="caution">
    <text evidence="6">The sequence shown here is derived from an EMBL/GenBank/DDBJ whole genome shotgun (WGS) entry which is preliminary data.</text>
</comment>
<dbReference type="SUPFAM" id="SSF53850">
    <property type="entry name" value="Periplasmic binding protein-like II"/>
    <property type="match status" value="1"/>
</dbReference>
<dbReference type="EMBL" id="QFQZ01000019">
    <property type="protein sequence ID" value="PZR35077.1"/>
    <property type="molecule type" value="Genomic_DNA"/>
</dbReference>
<sequence>MARRTLPPLNALRAFEAFGRHGRMTLAADELCVTHGAVSRQIRQLEEHLGVALTEGPRTRLRMTEAGLKLAQALSPAFDQIEAATPRPAEAGPRPLVVSCLPTFAMKWLIPRLPRFQAAHPHIPVRVAESNGPFDFKADGIDLAVRMRRPEDPVTYDSIATPFMDHFHGPVLSPELAASGPMTLDSLLDMPRLLTRTYPQSWSDWIRDIGVETLPPAVREQEFDHFFYMLEAAAAGLGVAVAPWAFAQRDLASGRLVAPLGFAFGKARIVAVTPPDGCTPQAALFRDWLVAEGASTPLPPEALASRAADASFASRSAPRAL</sequence>
<dbReference type="GO" id="GO:0043565">
    <property type="term" value="F:sequence-specific DNA binding"/>
    <property type="evidence" value="ECO:0007669"/>
    <property type="project" value="TreeGrafter"/>
</dbReference>
<evidence type="ECO:0000259" key="5">
    <source>
        <dbReference type="PROSITE" id="PS50931"/>
    </source>
</evidence>
<dbReference type="SUPFAM" id="SSF46785">
    <property type="entry name" value="Winged helix' DNA-binding domain"/>
    <property type="match status" value="1"/>
</dbReference>
<feature type="domain" description="HTH lysR-type" evidence="5">
    <location>
        <begin position="7"/>
        <end position="64"/>
    </location>
</feature>
<dbReference type="InterPro" id="IPR036388">
    <property type="entry name" value="WH-like_DNA-bd_sf"/>
</dbReference>
<comment type="similarity">
    <text evidence="1">Belongs to the LysR transcriptional regulatory family.</text>
</comment>
<dbReference type="GO" id="GO:0006351">
    <property type="term" value="P:DNA-templated transcription"/>
    <property type="evidence" value="ECO:0007669"/>
    <property type="project" value="TreeGrafter"/>
</dbReference>
<keyword evidence="2" id="KW-0805">Transcription regulation</keyword>
<evidence type="ECO:0000313" key="6">
    <source>
        <dbReference type="EMBL" id="PZR35077.1"/>
    </source>
</evidence>
<accession>A0A2W5V8Y4</accession>
<dbReference type="InterPro" id="IPR036390">
    <property type="entry name" value="WH_DNA-bd_sf"/>
</dbReference>
<dbReference type="InterPro" id="IPR005119">
    <property type="entry name" value="LysR_subst-bd"/>
</dbReference>
<evidence type="ECO:0000256" key="4">
    <source>
        <dbReference type="ARBA" id="ARBA00023163"/>
    </source>
</evidence>
<evidence type="ECO:0000256" key="1">
    <source>
        <dbReference type="ARBA" id="ARBA00009437"/>
    </source>
</evidence>
<dbReference type="Pfam" id="PF03466">
    <property type="entry name" value="LysR_substrate"/>
    <property type="match status" value="1"/>
</dbReference>
<dbReference type="GO" id="GO:0003700">
    <property type="term" value="F:DNA-binding transcription factor activity"/>
    <property type="evidence" value="ECO:0007669"/>
    <property type="project" value="InterPro"/>
</dbReference>
<dbReference type="Proteomes" id="UP000249393">
    <property type="component" value="Unassembled WGS sequence"/>
</dbReference>